<feature type="domain" description="Prolow-density lipoprotein receptor-related protein 1-like beta-propeller" evidence="2">
    <location>
        <begin position="141"/>
        <end position="323"/>
    </location>
</feature>
<evidence type="ECO:0000313" key="3">
    <source>
        <dbReference type="EMBL" id="GFI41619.1"/>
    </source>
</evidence>
<dbReference type="Proteomes" id="UP000490821">
    <property type="component" value="Unassembled WGS sequence"/>
</dbReference>
<evidence type="ECO:0000256" key="1">
    <source>
        <dbReference type="SAM" id="Phobius"/>
    </source>
</evidence>
<name>A0A829ZC35_9FIRM</name>
<dbReference type="AlphaFoldDB" id="A0A829ZC35"/>
<gene>
    <name evidence="3" type="ORF">IMSAGC017_01664</name>
</gene>
<evidence type="ECO:0000259" key="2">
    <source>
        <dbReference type="Pfam" id="PF16472"/>
    </source>
</evidence>
<comment type="caution">
    <text evidence="3">The sequence shown here is derived from an EMBL/GenBank/DDBJ whole genome shotgun (WGS) entry which is preliminary data.</text>
</comment>
<sequence>MEEIKSCRNCGARLLEHEKYCPVCGMVQEDKVSQDTNIDTNEMVFDPDIEENIMEKKNYWKSPIIWSIAIVLLVVSIAVNGYIDRNPIEVVDSNKQSEDEYNNSSITINGQTDKYAQATNNNMLGISYVNKDKAYIMMSREMLVYDKTLNNRELVFDQYMTSFSEDKDYYYFLDENNDYLRVDKKTKKDDVLLSNVYYVQNLGEKVYYQKDNDNESIHCLDVAKNEDKKINDEVSYSLIIDEKKERIFYINKNAELISTALDGSDRKALASNTHIYTYDGEYLYYINDKGVVRCDLNGNHQDIYDNFNLKMINIVDDHIVVHDGNVIYTMDLNGKKVKKLYTIEATGELTFEVIGDKLLVLALAFQEQNIGYEIIGLDGKRHILENNTPSIIGEEI</sequence>
<protein>
    <recommendedName>
        <fullName evidence="2">Prolow-density lipoprotein receptor-related protein 1-like beta-propeller domain-containing protein</fullName>
    </recommendedName>
</protein>
<keyword evidence="1" id="KW-0472">Membrane</keyword>
<proteinExistence type="predicted"/>
<accession>A0A829ZC35</accession>
<keyword evidence="1" id="KW-1133">Transmembrane helix</keyword>
<organism evidence="3 4">
    <name type="scientific">Thomasclavelia cocleata</name>
    <dbReference type="NCBI Taxonomy" id="69824"/>
    <lineage>
        <taxon>Bacteria</taxon>
        <taxon>Bacillati</taxon>
        <taxon>Bacillota</taxon>
        <taxon>Erysipelotrichia</taxon>
        <taxon>Erysipelotrichales</taxon>
        <taxon>Coprobacillaceae</taxon>
        <taxon>Thomasclavelia</taxon>
    </lineage>
</organism>
<evidence type="ECO:0000313" key="4">
    <source>
        <dbReference type="Proteomes" id="UP000490821"/>
    </source>
</evidence>
<dbReference type="SUPFAM" id="SSF69304">
    <property type="entry name" value="Tricorn protease N-terminal domain"/>
    <property type="match status" value="1"/>
</dbReference>
<dbReference type="Pfam" id="PF16472">
    <property type="entry name" value="DUF5050"/>
    <property type="match status" value="1"/>
</dbReference>
<keyword evidence="1" id="KW-0812">Transmembrane</keyword>
<dbReference type="InterPro" id="IPR032485">
    <property type="entry name" value="LRP1-like_beta_prop"/>
</dbReference>
<reference evidence="3 4" key="1">
    <citation type="journal article" date="2020" name="Microbiome">
        <title>Single-cell genomics of uncultured bacteria reveals dietary fiber responders in the mouse gut microbiota.</title>
        <authorList>
            <person name="Chijiiwa R."/>
            <person name="Hosokawa M."/>
            <person name="Kogawa M."/>
            <person name="Nishikawa Y."/>
            <person name="Ide K."/>
            <person name="Sakanashi C."/>
            <person name="Takahashi K."/>
            <person name="Takeyama H."/>
        </authorList>
    </citation>
    <scope>NUCLEOTIDE SEQUENCE [LARGE SCALE GENOMIC DNA]</scope>
    <source>
        <strain evidence="3">IMSAGC_017</strain>
    </source>
</reference>
<dbReference type="RefSeq" id="WP_172472861.1">
    <property type="nucleotide sequence ID" value="NZ_BLMI01000200.1"/>
</dbReference>
<dbReference type="EMBL" id="BLMI01000200">
    <property type="protein sequence ID" value="GFI41619.1"/>
    <property type="molecule type" value="Genomic_DNA"/>
</dbReference>
<feature type="transmembrane region" description="Helical" evidence="1">
    <location>
        <begin position="64"/>
        <end position="83"/>
    </location>
</feature>